<protein>
    <submittedName>
        <fullName evidence="3">Uncharacterized protein</fullName>
    </submittedName>
</protein>
<dbReference type="Proteomes" id="UP000887566">
    <property type="component" value="Unplaced"/>
</dbReference>
<organism evidence="2 3">
    <name type="scientific">Plectus sambesii</name>
    <dbReference type="NCBI Taxonomy" id="2011161"/>
    <lineage>
        <taxon>Eukaryota</taxon>
        <taxon>Metazoa</taxon>
        <taxon>Ecdysozoa</taxon>
        <taxon>Nematoda</taxon>
        <taxon>Chromadorea</taxon>
        <taxon>Plectida</taxon>
        <taxon>Plectina</taxon>
        <taxon>Plectoidea</taxon>
        <taxon>Plectidae</taxon>
        <taxon>Plectus</taxon>
    </lineage>
</organism>
<evidence type="ECO:0000313" key="3">
    <source>
        <dbReference type="WBParaSite" id="PSAMB.scaffold4449size14550.g24400.t1"/>
    </source>
</evidence>
<reference evidence="3" key="1">
    <citation type="submission" date="2022-11" db="UniProtKB">
        <authorList>
            <consortium name="WormBaseParasite"/>
        </authorList>
    </citation>
    <scope>IDENTIFICATION</scope>
</reference>
<keyword evidence="2" id="KW-1185">Reference proteome</keyword>
<evidence type="ECO:0000256" key="1">
    <source>
        <dbReference type="SAM" id="MobiDB-lite"/>
    </source>
</evidence>
<sequence length="181" mass="19658">MAAARSGEDSLGGWVGGGKVNAGRWPADVFLLDDRADRILLFVVGGSAPLATGHQGAISEAVGMRAVVVPTATRNKAEFRQLCARMRARYAGDGAEMRCLIWAVRRLLATQKAPAAADAVRRDSKPTRRLRDPSRGTGAAAAVVQLRSERRRRRFLPPLVPLSAPFRRRPAGTRDRLPVRL</sequence>
<dbReference type="WBParaSite" id="PSAMB.scaffold4449size14550.g24400.t1">
    <property type="protein sequence ID" value="PSAMB.scaffold4449size14550.g24400.t1"/>
    <property type="gene ID" value="PSAMB.scaffold4449size14550.g24400"/>
</dbReference>
<proteinExistence type="predicted"/>
<accession>A0A914WJM9</accession>
<evidence type="ECO:0000313" key="2">
    <source>
        <dbReference type="Proteomes" id="UP000887566"/>
    </source>
</evidence>
<feature type="region of interest" description="Disordered" evidence="1">
    <location>
        <begin position="115"/>
        <end position="140"/>
    </location>
</feature>
<name>A0A914WJM9_9BILA</name>
<dbReference type="AlphaFoldDB" id="A0A914WJM9"/>
<feature type="compositionally biased region" description="Basic and acidic residues" evidence="1">
    <location>
        <begin position="119"/>
        <end position="134"/>
    </location>
</feature>